<dbReference type="InterPro" id="IPR036412">
    <property type="entry name" value="HAD-like_sf"/>
</dbReference>
<dbReference type="AlphaFoldDB" id="A0A1W1E8E4"/>
<gene>
    <name evidence="1" type="ORF">MNB_SV-4-305</name>
</gene>
<name>A0A1W1E8E4_9ZZZZ</name>
<dbReference type="GO" id="GO:0005829">
    <property type="term" value="C:cytosol"/>
    <property type="evidence" value="ECO:0007669"/>
    <property type="project" value="TreeGrafter"/>
</dbReference>
<organism evidence="1">
    <name type="scientific">hydrothermal vent metagenome</name>
    <dbReference type="NCBI Taxonomy" id="652676"/>
    <lineage>
        <taxon>unclassified sequences</taxon>
        <taxon>metagenomes</taxon>
        <taxon>ecological metagenomes</taxon>
    </lineage>
</organism>
<dbReference type="SUPFAM" id="SSF56784">
    <property type="entry name" value="HAD-like"/>
    <property type="match status" value="1"/>
</dbReference>
<protein>
    <submittedName>
        <fullName evidence="1">HMP-PP hydrolase (Pyridoxal phosphatase) Cof, detected in genetic screen for thiamin metabolic genes (PMID:15292217)</fullName>
    </submittedName>
</protein>
<reference evidence="1" key="1">
    <citation type="submission" date="2016-10" db="EMBL/GenBank/DDBJ databases">
        <authorList>
            <person name="de Groot N.N."/>
        </authorList>
    </citation>
    <scope>NUCLEOTIDE SEQUENCE</scope>
</reference>
<accession>A0A1W1E8E4</accession>
<dbReference type="Pfam" id="PF08282">
    <property type="entry name" value="Hydrolase_3"/>
    <property type="match status" value="1"/>
</dbReference>
<sequence>MHNRLYITDLDHTFLRSDLSLSSFTVQTWNKKAQEALMGVATARSFAKSKELLSKLHINAPLILLDGAIIVTAERKLIDMKTLDKALGDAIVDVGSAYGIDPFIIGVKDNDLNEAFLYPRKLNDYQKEVLKGYKDDPRMQFNPHNRTMERNLKIVYFGYETQLRPLYETIKQTFGDRVEAKLSPEKYGGGWFLTILHPEGDKSHALAKVIDYLGKHPEDVTVFGDSVNDVGMFQLAGTSVAVANALDEVKAVADVVLPHSNDEDAVAHYLNKY</sequence>
<evidence type="ECO:0000313" key="1">
    <source>
        <dbReference type="EMBL" id="SFV90222.1"/>
    </source>
</evidence>
<dbReference type="GO" id="GO:0000287">
    <property type="term" value="F:magnesium ion binding"/>
    <property type="evidence" value="ECO:0007669"/>
    <property type="project" value="TreeGrafter"/>
</dbReference>
<dbReference type="InterPro" id="IPR023214">
    <property type="entry name" value="HAD_sf"/>
</dbReference>
<dbReference type="Gene3D" id="3.40.50.1000">
    <property type="entry name" value="HAD superfamily/HAD-like"/>
    <property type="match status" value="1"/>
</dbReference>
<dbReference type="PANTHER" id="PTHR10000">
    <property type="entry name" value="PHOSPHOSERINE PHOSPHATASE"/>
    <property type="match status" value="1"/>
</dbReference>
<proteinExistence type="predicted"/>
<dbReference type="GO" id="GO:0016791">
    <property type="term" value="F:phosphatase activity"/>
    <property type="evidence" value="ECO:0007669"/>
    <property type="project" value="TreeGrafter"/>
</dbReference>
<dbReference type="EMBL" id="FPIB01000011">
    <property type="protein sequence ID" value="SFV90222.1"/>
    <property type="molecule type" value="Genomic_DNA"/>
</dbReference>
<keyword evidence="1" id="KW-0378">Hydrolase</keyword>
<dbReference type="PANTHER" id="PTHR10000:SF8">
    <property type="entry name" value="HAD SUPERFAMILY HYDROLASE-LIKE, TYPE 3"/>
    <property type="match status" value="1"/>
</dbReference>
<dbReference type="Gene3D" id="3.30.1240.10">
    <property type="match status" value="1"/>
</dbReference>